<organism evidence="2 3">
    <name type="scientific">Duganella phyllosphaerae</name>
    <dbReference type="NCBI Taxonomy" id="762836"/>
    <lineage>
        <taxon>Bacteria</taxon>
        <taxon>Pseudomonadati</taxon>
        <taxon>Pseudomonadota</taxon>
        <taxon>Betaproteobacteria</taxon>
        <taxon>Burkholderiales</taxon>
        <taxon>Oxalobacteraceae</taxon>
        <taxon>Telluria group</taxon>
        <taxon>Duganella</taxon>
    </lineage>
</organism>
<feature type="transmembrane region" description="Helical" evidence="1">
    <location>
        <begin position="20"/>
        <end position="41"/>
    </location>
</feature>
<reference evidence="3" key="1">
    <citation type="journal article" date="2016" name="Front. Microbiol.">
        <title>Molecular Keys to the Janthinobacterium and Duganella spp. Interaction with the Plant Pathogen Fusarium graminearum.</title>
        <authorList>
            <person name="Haack F.S."/>
            <person name="Poehlein A."/>
            <person name="Kroger C."/>
            <person name="Voigt C.A."/>
            <person name="Piepenbring M."/>
            <person name="Bode H.B."/>
            <person name="Daniel R."/>
            <person name="Schafer W."/>
            <person name="Streit W.R."/>
        </authorList>
    </citation>
    <scope>NUCLEOTIDE SEQUENCE [LARGE SCALE GENOMIC DNA]</scope>
    <source>
        <strain evidence="3">T54</strain>
    </source>
</reference>
<sequence length="61" mass="6274">MTSLIAAAKVFASDEEGITAIEYGLIAATMVAAVIAAFSFLSPALKDAFEKISTEIAAHNA</sequence>
<gene>
    <name evidence="2" type="ORF">DUPY_45810</name>
</gene>
<dbReference type="RefSeq" id="WP_070251451.1">
    <property type="nucleotide sequence ID" value="NZ_LROM01000134.1"/>
</dbReference>
<comment type="caution">
    <text evidence="2">The sequence shown here is derived from an EMBL/GenBank/DDBJ whole genome shotgun (WGS) entry which is preliminary data.</text>
</comment>
<evidence type="ECO:0000313" key="3">
    <source>
        <dbReference type="Proteomes" id="UP000175989"/>
    </source>
</evidence>
<name>A0A1E7WBW4_9BURK</name>
<evidence type="ECO:0000256" key="1">
    <source>
        <dbReference type="SAM" id="Phobius"/>
    </source>
</evidence>
<keyword evidence="3" id="KW-1185">Reference proteome</keyword>
<dbReference type="EMBL" id="LROM01000134">
    <property type="protein sequence ID" value="OEZ94351.1"/>
    <property type="molecule type" value="Genomic_DNA"/>
</dbReference>
<dbReference type="Pfam" id="PF04964">
    <property type="entry name" value="Flp_Fap"/>
    <property type="match status" value="1"/>
</dbReference>
<dbReference type="PATRIC" id="fig|762836.4.peg.4714"/>
<proteinExistence type="predicted"/>
<keyword evidence="1" id="KW-0472">Membrane</keyword>
<dbReference type="InterPro" id="IPR007047">
    <property type="entry name" value="Flp_Fap"/>
</dbReference>
<evidence type="ECO:0000313" key="2">
    <source>
        <dbReference type="EMBL" id="OEZ94351.1"/>
    </source>
</evidence>
<keyword evidence="1" id="KW-0812">Transmembrane</keyword>
<keyword evidence="1" id="KW-1133">Transmembrane helix</keyword>
<accession>A0A1E7WBW4</accession>
<dbReference type="Proteomes" id="UP000175989">
    <property type="component" value="Unassembled WGS sequence"/>
</dbReference>
<protein>
    <submittedName>
        <fullName evidence="2">Flp/Fap pilin component</fullName>
    </submittedName>
</protein>
<dbReference type="AlphaFoldDB" id="A0A1E7WBW4"/>